<comment type="caution">
    <text evidence="1">The sequence shown here is derived from an EMBL/GenBank/DDBJ whole genome shotgun (WGS) entry which is preliminary data.</text>
</comment>
<gene>
    <name evidence="1" type="ORF">B0J12DRAFT_783683</name>
</gene>
<evidence type="ECO:0000313" key="2">
    <source>
        <dbReference type="Proteomes" id="UP000774617"/>
    </source>
</evidence>
<reference evidence="1 2" key="1">
    <citation type="journal article" date="2021" name="Nat. Commun.">
        <title>Genetic determinants of endophytism in the Arabidopsis root mycobiome.</title>
        <authorList>
            <person name="Mesny F."/>
            <person name="Miyauchi S."/>
            <person name="Thiergart T."/>
            <person name="Pickel B."/>
            <person name="Atanasova L."/>
            <person name="Karlsson M."/>
            <person name="Huettel B."/>
            <person name="Barry K.W."/>
            <person name="Haridas S."/>
            <person name="Chen C."/>
            <person name="Bauer D."/>
            <person name="Andreopoulos W."/>
            <person name="Pangilinan J."/>
            <person name="LaButti K."/>
            <person name="Riley R."/>
            <person name="Lipzen A."/>
            <person name="Clum A."/>
            <person name="Drula E."/>
            <person name="Henrissat B."/>
            <person name="Kohler A."/>
            <person name="Grigoriev I.V."/>
            <person name="Martin F.M."/>
            <person name="Hacquard S."/>
        </authorList>
    </citation>
    <scope>NUCLEOTIDE SEQUENCE [LARGE SCALE GENOMIC DNA]</scope>
    <source>
        <strain evidence="1 2">MPI-SDFR-AT-0080</strain>
    </source>
</reference>
<keyword evidence="2" id="KW-1185">Reference proteome</keyword>
<accession>A0ABQ8GJ49</accession>
<sequence>MLFSIISFATAVLATPLQLQGLDLYKRQQNTCGNNARELTSDSLGPTTVTNLIVQGTREDFTISFDLRNENTGIDTTCSAQLSISSTDRWIQCAQANTGANAQFRYCAVCPERGVRYSSYGNVNYDVPCQSASQKEKRGILDSRQAAGAVRCQAQGGIPVTVTNVGTDPQPPQ</sequence>
<organism evidence="1 2">
    <name type="scientific">Macrophomina phaseolina</name>
    <dbReference type="NCBI Taxonomy" id="35725"/>
    <lineage>
        <taxon>Eukaryota</taxon>
        <taxon>Fungi</taxon>
        <taxon>Dikarya</taxon>
        <taxon>Ascomycota</taxon>
        <taxon>Pezizomycotina</taxon>
        <taxon>Dothideomycetes</taxon>
        <taxon>Dothideomycetes incertae sedis</taxon>
        <taxon>Botryosphaeriales</taxon>
        <taxon>Botryosphaeriaceae</taxon>
        <taxon>Macrophomina</taxon>
    </lineage>
</organism>
<evidence type="ECO:0000313" key="1">
    <source>
        <dbReference type="EMBL" id="KAH7057281.1"/>
    </source>
</evidence>
<proteinExistence type="predicted"/>
<dbReference type="Proteomes" id="UP000774617">
    <property type="component" value="Unassembled WGS sequence"/>
</dbReference>
<name>A0ABQ8GJ49_9PEZI</name>
<protein>
    <recommendedName>
        <fullName evidence="3">AA1-like domain-containing protein</fullName>
    </recommendedName>
</protein>
<dbReference type="EMBL" id="JAGTJR010000007">
    <property type="protein sequence ID" value="KAH7057281.1"/>
    <property type="molecule type" value="Genomic_DNA"/>
</dbReference>
<evidence type="ECO:0008006" key="3">
    <source>
        <dbReference type="Google" id="ProtNLM"/>
    </source>
</evidence>